<name>A0A1R2D169_9CILI</name>
<evidence type="ECO:0008006" key="5">
    <source>
        <dbReference type="Google" id="ProtNLM"/>
    </source>
</evidence>
<dbReference type="EMBL" id="MPUH01000018">
    <property type="protein sequence ID" value="OMJ94991.1"/>
    <property type="molecule type" value="Genomic_DNA"/>
</dbReference>
<keyword evidence="1" id="KW-0175">Coiled coil</keyword>
<evidence type="ECO:0000256" key="2">
    <source>
        <dbReference type="SAM" id="MobiDB-lite"/>
    </source>
</evidence>
<feature type="region of interest" description="Disordered" evidence="2">
    <location>
        <begin position="63"/>
        <end position="85"/>
    </location>
</feature>
<feature type="compositionally biased region" description="Polar residues" evidence="2">
    <location>
        <begin position="63"/>
        <end position="77"/>
    </location>
</feature>
<keyword evidence="4" id="KW-1185">Reference proteome</keyword>
<comment type="caution">
    <text evidence="3">The sequence shown here is derived from an EMBL/GenBank/DDBJ whole genome shotgun (WGS) entry which is preliminary data.</text>
</comment>
<evidence type="ECO:0000313" key="4">
    <source>
        <dbReference type="Proteomes" id="UP000187209"/>
    </source>
</evidence>
<reference evidence="3 4" key="1">
    <citation type="submission" date="2016-11" db="EMBL/GenBank/DDBJ databases">
        <title>The macronuclear genome of Stentor coeruleus: a giant cell with tiny introns.</title>
        <authorList>
            <person name="Slabodnick M."/>
            <person name="Ruby J.G."/>
            <person name="Reiff S.B."/>
            <person name="Swart E.C."/>
            <person name="Gosai S."/>
            <person name="Prabakaran S."/>
            <person name="Witkowska E."/>
            <person name="Larue G.E."/>
            <person name="Fisher S."/>
            <person name="Freeman R.M."/>
            <person name="Gunawardena J."/>
            <person name="Chu W."/>
            <person name="Stover N.A."/>
            <person name="Gregory B.D."/>
            <person name="Nowacki M."/>
            <person name="Derisi J."/>
            <person name="Roy S.W."/>
            <person name="Marshall W.F."/>
            <person name="Sood P."/>
        </authorList>
    </citation>
    <scope>NUCLEOTIDE SEQUENCE [LARGE SCALE GENOMIC DNA]</scope>
    <source>
        <strain evidence="3">WM001</strain>
    </source>
</reference>
<gene>
    <name evidence="3" type="ORF">SteCoe_1683</name>
</gene>
<protein>
    <recommendedName>
        <fullName evidence="5">Translin-associated factor X-interacting protein 1 N-terminal domain-containing protein</fullName>
    </recommendedName>
</protein>
<dbReference type="AlphaFoldDB" id="A0A1R2D169"/>
<evidence type="ECO:0000256" key="1">
    <source>
        <dbReference type="SAM" id="Coils"/>
    </source>
</evidence>
<dbReference type="Proteomes" id="UP000187209">
    <property type="component" value="Unassembled WGS sequence"/>
</dbReference>
<feature type="coiled-coil region" evidence="1">
    <location>
        <begin position="162"/>
        <end position="224"/>
    </location>
</feature>
<evidence type="ECO:0000313" key="3">
    <source>
        <dbReference type="EMBL" id="OMJ94991.1"/>
    </source>
</evidence>
<accession>A0A1R2D169</accession>
<sequence length="328" mass="37634">MSRIRKLSDGNSDLSLRRIKHRITSTKINPVTNMKIAKLSSSPYTKANKISRTPSYILMQPANSYGMTKSNSNSSVRTRSKESKNSLGQEDSLFLAQINNNPWESVKLQAKILKNRIEQMEKAEEGDSIYEKMIEFFSDVIDKDILFGSILRKIRSSYDITISKLNSEIARLKNYLETQTSEKQSYIRMLERISKENIELGNEVQRLESICSDLQNALDEIRNVKIDEMPKGVTEWKALVYENSQYSALVQNMKLDIKDYQFKEDQLIKLIDALKARGYPVDTVYEEEFQSKSDCDSDTSKSLSISQYKKIPTLELSKVVVSSDSLQL</sequence>
<proteinExistence type="predicted"/>
<organism evidence="3 4">
    <name type="scientific">Stentor coeruleus</name>
    <dbReference type="NCBI Taxonomy" id="5963"/>
    <lineage>
        <taxon>Eukaryota</taxon>
        <taxon>Sar</taxon>
        <taxon>Alveolata</taxon>
        <taxon>Ciliophora</taxon>
        <taxon>Postciliodesmatophora</taxon>
        <taxon>Heterotrichea</taxon>
        <taxon>Heterotrichida</taxon>
        <taxon>Stentoridae</taxon>
        <taxon>Stentor</taxon>
    </lineage>
</organism>